<dbReference type="PANTHER" id="PTHR31390">
    <property type="entry name" value="EXPRESSED PROTEIN"/>
    <property type="match status" value="1"/>
</dbReference>
<dbReference type="AlphaFoldDB" id="A0ABD3T980"/>
<name>A0ABD3T980_9LAMI</name>
<organism evidence="2 3">
    <name type="scientific">Penstemon smallii</name>
    <dbReference type="NCBI Taxonomy" id="265156"/>
    <lineage>
        <taxon>Eukaryota</taxon>
        <taxon>Viridiplantae</taxon>
        <taxon>Streptophyta</taxon>
        <taxon>Embryophyta</taxon>
        <taxon>Tracheophyta</taxon>
        <taxon>Spermatophyta</taxon>
        <taxon>Magnoliopsida</taxon>
        <taxon>eudicotyledons</taxon>
        <taxon>Gunneridae</taxon>
        <taxon>Pentapetalae</taxon>
        <taxon>asterids</taxon>
        <taxon>lamiids</taxon>
        <taxon>Lamiales</taxon>
        <taxon>Plantaginaceae</taxon>
        <taxon>Cheloneae</taxon>
        <taxon>Penstemon</taxon>
    </lineage>
</organism>
<feature type="region of interest" description="Disordered" evidence="1">
    <location>
        <begin position="192"/>
        <end position="211"/>
    </location>
</feature>
<reference evidence="2 3" key="1">
    <citation type="submission" date="2024-12" db="EMBL/GenBank/DDBJ databases">
        <title>The unique morphological basis and parallel evolutionary history of personate flowers in Penstemon.</title>
        <authorList>
            <person name="Depatie T.H."/>
            <person name="Wessinger C.A."/>
        </authorList>
    </citation>
    <scope>NUCLEOTIDE SEQUENCE [LARGE SCALE GENOMIC DNA]</scope>
    <source>
        <strain evidence="2">WTNN_2</strain>
        <tissue evidence="2">Leaf</tissue>
    </source>
</reference>
<proteinExistence type="predicted"/>
<dbReference type="EMBL" id="JBJXBP010000004">
    <property type="protein sequence ID" value="KAL3833489.1"/>
    <property type="molecule type" value="Genomic_DNA"/>
</dbReference>
<dbReference type="PANTHER" id="PTHR31390:SF0">
    <property type="entry name" value="DOMAIN PROTEIN, PUTATIVE (DUF3527)-RELATED"/>
    <property type="match status" value="1"/>
</dbReference>
<evidence type="ECO:0000313" key="2">
    <source>
        <dbReference type="EMBL" id="KAL3833489.1"/>
    </source>
</evidence>
<sequence length="617" mass="69219">MELDFDKYCIVERSPTTVLPSPKRRTKSSSRDSNGKTKYGNIILNLNEDFTEISFNQEDNEVLERGSVYQSSKEVRLLKNTDAVVGRKKIELSLESSSTLSFGLINSLCSSDEDESLVDQTRSSSVTSLSEQMSRFLVPPNICSSDNIRNQSSYYQPVQDSMIVPRVNDGNSPRERDMDVNLHKSLSANLVLPRSPAQSESDSSHPKARFSPTRKLYDPFVKSKYQRSPPSFAKETGRENKTIFKSRLNDLSDKPRHLEYNLTRRSSVHLHAILKLENKDGVPCFEFSVKSPEDVYISKRCKFENALTWVYTFHSINRRKSNASGWGFKGGNGESTVLGQMHISCYHCTESKGGVGAFEDSMVTEFVLYDTSHSRTSTAELGPELEIAAIVMQVPSEKRESLKYKSGDSKMDKPFPNLLDIFRVEKGENVISKRSSPGKMHIVIPAGNHSLPSNESGCPSSLLDRWRLGGGCDCGGWDMACPINVFDNPNIQIPQLMDNRHPVELFVQGRKDDLPAFSMRIMEDGKYEVDFHAKLSSLQAFSICVAILHAAESSSAVGQERSKRKPQSDTMKVFAEEEIKYMIGSIAEEEKFKVSNKMEDALQSFVVNPPFSPIARV</sequence>
<protein>
    <submittedName>
        <fullName evidence="2">Uncharacterized protein</fullName>
    </submittedName>
</protein>
<dbReference type="Proteomes" id="UP001634393">
    <property type="component" value="Unassembled WGS sequence"/>
</dbReference>
<gene>
    <name evidence="2" type="ORF">ACJIZ3_008225</name>
</gene>
<dbReference type="InterPro" id="IPR021916">
    <property type="entry name" value="DUF3527"/>
</dbReference>
<comment type="caution">
    <text evidence="2">The sequence shown here is derived from an EMBL/GenBank/DDBJ whole genome shotgun (WGS) entry which is preliminary data.</text>
</comment>
<accession>A0ABD3T980</accession>
<dbReference type="Pfam" id="PF12043">
    <property type="entry name" value="DUF3527"/>
    <property type="match status" value="1"/>
</dbReference>
<keyword evidence="3" id="KW-1185">Reference proteome</keyword>
<evidence type="ECO:0000256" key="1">
    <source>
        <dbReference type="SAM" id="MobiDB-lite"/>
    </source>
</evidence>
<evidence type="ECO:0000313" key="3">
    <source>
        <dbReference type="Proteomes" id="UP001634393"/>
    </source>
</evidence>